<dbReference type="AlphaFoldDB" id="A0A0D2KCK4"/>
<organism evidence="1 2">
    <name type="scientific">Monoraphidium neglectum</name>
    <dbReference type="NCBI Taxonomy" id="145388"/>
    <lineage>
        <taxon>Eukaryota</taxon>
        <taxon>Viridiplantae</taxon>
        <taxon>Chlorophyta</taxon>
        <taxon>core chlorophytes</taxon>
        <taxon>Chlorophyceae</taxon>
        <taxon>CS clade</taxon>
        <taxon>Sphaeropleales</taxon>
        <taxon>Selenastraceae</taxon>
        <taxon>Monoraphidium</taxon>
    </lineage>
</organism>
<dbReference type="Proteomes" id="UP000054498">
    <property type="component" value="Unassembled WGS sequence"/>
</dbReference>
<evidence type="ECO:0000313" key="2">
    <source>
        <dbReference type="Proteomes" id="UP000054498"/>
    </source>
</evidence>
<dbReference type="SUPFAM" id="SSF48452">
    <property type="entry name" value="TPR-like"/>
    <property type="match status" value="1"/>
</dbReference>
<name>A0A0D2KCK4_9CHLO</name>
<dbReference type="NCBIfam" id="NF047558">
    <property type="entry name" value="TPR_END_plus"/>
    <property type="match status" value="1"/>
</dbReference>
<gene>
    <name evidence="1" type="ORF">MNEG_0113</name>
</gene>
<dbReference type="KEGG" id="mng:MNEG_0113"/>
<accession>A0A0D2KCK4</accession>
<dbReference type="RefSeq" id="XP_013906842.1">
    <property type="nucleotide sequence ID" value="XM_014051388.1"/>
</dbReference>
<dbReference type="InterPro" id="IPR011990">
    <property type="entry name" value="TPR-like_helical_dom_sf"/>
</dbReference>
<evidence type="ECO:0000313" key="1">
    <source>
        <dbReference type="EMBL" id="KIZ07823.1"/>
    </source>
</evidence>
<proteinExistence type="predicted"/>
<protein>
    <submittedName>
        <fullName evidence="1">Uncharacterized protein</fullName>
    </submittedName>
</protein>
<dbReference type="EMBL" id="KK100229">
    <property type="protein sequence ID" value="KIZ07823.1"/>
    <property type="molecule type" value="Genomic_DNA"/>
</dbReference>
<dbReference type="Gene3D" id="1.25.40.10">
    <property type="entry name" value="Tetratricopeptide repeat domain"/>
    <property type="match status" value="1"/>
</dbReference>
<keyword evidence="2" id="KW-1185">Reference proteome</keyword>
<sequence>MYAIRTRSGDVYLKIKRNFGDMSALQDEDLDEAEKKWKSERRGGNYGAGTKEMQARNYVTRKEQERKRRELFDDALDKFKSGDIAGALVDFENVASLEPRNYVGDSGARVTPVMPVTAYNIACCYSMLGQIDEGLRSLEQALSLGYEDYSQVRSDKNLTKLRESPRFDEVLNKYDEPVINMEAVKATFGWLFKK</sequence>
<dbReference type="STRING" id="145388.A0A0D2KCK4"/>
<dbReference type="GeneID" id="25726231"/>
<reference evidence="1 2" key="1">
    <citation type="journal article" date="2013" name="BMC Genomics">
        <title>Reconstruction of the lipid metabolism for the microalga Monoraphidium neglectum from its genome sequence reveals characteristics suitable for biofuel production.</title>
        <authorList>
            <person name="Bogen C."/>
            <person name="Al-Dilaimi A."/>
            <person name="Albersmeier A."/>
            <person name="Wichmann J."/>
            <person name="Grundmann M."/>
            <person name="Rupp O."/>
            <person name="Lauersen K.J."/>
            <person name="Blifernez-Klassen O."/>
            <person name="Kalinowski J."/>
            <person name="Goesmann A."/>
            <person name="Mussgnug J.H."/>
            <person name="Kruse O."/>
        </authorList>
    </citation>
    <scope>NUCLEOTIDE SEQUENCE [LARGE SCALE GENOMIC DNA]</scope>
    <source>
        <strain evidence="1 2">SAG 48.87</strain>
    </source>
</reference>
<dbReference type="OrthoDB" id="439127at2759"/>